<gene>
    <name evidence="2" type="ORF">CR164_06210</name>
</gene>
<sequence>MEFEILEYGNSKIAKVSAETKINSVQDATDLLGNADYQGASRIIINETSLDPQFFNLRTGIAGEILQKVSNYHKQLAIVGEYEKYNSNALNAFIIECNRGNHIFFVSDFDSALKKLA</sequence>
<dbReference type="OrthoDB" id="8595425at2"/>
<feature type="domain" description="DUF4180" evidence="1">
    <location>
        <begin position="10"/>
        <end position="116"/>
    </location>
</feature>
<evidence type="ECO:0000259" key="1">
    <source>
        <dbReference type="Pfam" id="PF13788"/>
    </source>
</evidence>
<keyword evidence="3" id="KW-1185">Reference proteome</keyword>
<dbReference type="Proteomes" id="UP000246278">
    <property type="component" value="Unassembled WGS sequence"/>
</dbReference>
<dbReference type="InterPro" id="IPR025438">
    <property type="entry name" value="DUF4180"/>
</dbReference>
<accession>A0A317T952</accession>
<comment type="caution">
    <text evidence="2">The sequence shown here is derived from an EMBL/GenBank/DDBJ whole genome shotgun (WGS) entry which is preliminary data.</text>
</comment>
<dbReference type="RefSeq" id="WP_110023084.1">
    <property type="nucleotide sequence ID" value="NZ_PDNZ01000004.1"/>
</dbReference>
<evidence type="ECO:0000313" key="3">
    <source>
        <dbReference type="Proteomes" id="UP000246278"/>
    </source>
</evidence>
<organism evidence="2 3">
    <name type="scientific">Prosthecochloris marina</name>
    <dbReference type="NCBI Taxonomy" id="2017681"/>
    <lineage>
        <taxon>Bacteria</taxon>
        <taxon>Pseudomonadati</taxon>
        <taxon>Chlorobiota</taxon>
        <taxon>Chlorobiia</taxon>
        <taxon>Chlorobiales</taxon>
        <taxon>Chlorobiaceae</taxon>
        <taxon>Prosthecochloris</taxon>
    </lineage>
</organism>
<protein>
    <recommendedName>
        <fullName evidence="1">DUF4180 domain-containing protein</fullName>
    </recommendedName>
</protein>
<dbReference type="Pfam" id="PF13788">
    <property type="entry name" value="DUF4180"/>
    <property type="match status" value="1"/>
</dbReference>
<dbReference type="EMBL" id="PDNZ01000004">
    <property type="protein sequence ID" value="PWW81951.1"/>
    <property type="molecule type" value="Genomic_DNA"/>
</dbReference>
<dbReference type="AlphaFoldDB" id="A0A317T952"/>
<evidence type="ECO:0000313" key="2">
    <source>
        <dbReference type="EMBL" id="PWW81951.1"/>
    </source>
</evidence>
<proteinExistence type="predicted"/>
<reference evidence="3" key="1">
    <citation type="submission" date="2017-10" db="EMBL/GenBank/DDBJ databases">
        <authorList>
            <person name="Gaisin V.A."/>
            <person name="Rysina M.S."/>
            <person name="Grouzdev D.S."/>
        </authorList>
    </citation>
    <scope>NUCLEOTIDE SEQUENCE [LARGE SCALE GENOMIC DNA]</scope>
    <source>
        <strain evidence="3">V1</strain>
    </source>
</reference>
<name>A0A317T952_9CHLB</name>